<sequence>MMKSFLCSYYRFMVLTVSLWAVSVFQHARAQQQVISVKDVLSLIQSQQLQLAGYKEQANAAGFNVKIAKNTMMPEVTAGYQAGYATYNNITGMSYPGLILPISGPPSSGNVYDPVPGTALGAMVKWNPLTFGQRQAAVEKAAAEYKLANSFYNDALFRQQYMAIATYLNAVYLQRLVESYKANIARTRAGLEQSLVYAAEGLRPGIDTTQFQAALAQAETELLRTQGQYYMELTELSRIAAIPASPDNISLSDTLLATQLPVAKTDTLKMTDHPLFQYYEAKKEVSEAALKEVQRLWRPRLDIWANAYARGSGVGADGTIDKANGWSLTRKNYGAGIQVSFPILQFTQINLQKKQYQATVKAATAEMGQISVNLQKQQEIAQFNYRQSLLIAHQSTVQSQAARYAYDGLTLSYQSGLIDFTRLIQGQYDLLKAETNEAGALLQAWRALLEISIANGNLEEFTGSIK</sequence>
<evidence type="ECO:0000256" key="6">
    <source>
        <dbReference type="SAM" id="SignalP"/>
    </source>
</evidence>
<evidence type="ECO:0000313" key="7">
    <source>
        <dbReference type="EMBL" id="SDE95927.1"/>
    </source>
</evidence>
<evidence type="ECO:0000256" key="1">
    <source>
        <dbReference type="ARBA" id="ARBA00004442"/>
    </source>
</evidence>
<dbReference type="GO" id="GO:0015288">
    <property type="term" value="F:porin activity"/>
    <property type="evidence" value="ECO:0007669"/>
    <property type="project" value="TreeGrafter"/>
</dbReference>
<dbReference type="OrthoDB" id="654853at2"/>
<feature type="chain" id="PRO_5011792582" evidence="6">
    <location>
        <begin position="31"/>
        <end position="466"/>
    </location>
</feature>
<keyword evidence="6" id="KW-0732">Signal</keyword>
<dbReference type="Proteomes" id="UP000199045">
    <property type="component" value="Unassembled WGS sequence"/>
</dbReference>
<comment type="subcellular location">
    <subcellularLocation>
        <location evidence="1">Cell outer membrane</location>
    </subcellularLocation>
</comment>
<proteinExistence type="predicted"/>
<dbReference type="PANTHER" id="PTHR30026">
    <property type="entry name" value="OUTER MEMBRANE PROTEIN TOLC"/>
    <property type="match status" value="1"/>
</dbReference>
<organism evidence="7 8">
    <name type="scientific">Chitinophaga filiformis</name>
    <name type="common">Myxococcus filiformis</name>
    <name type="synonym">Flexibacter filiformis</name>
    <dbReference type="NCBI Taxonomy" id="104663"/>
    <lineage>
        <taxon>Bacteria</taxon>
        <taxon>Pseudomonadati</taxon>
        <taxon>Bacteroidota</taxon>
        <taxon>Chitinophagia</taxon>
        <taxon>Chitinophagales</taxon>
        <taxon>Chitinophagaceae</taxon>
        <taxon>Chitinophaga</taxon>
    </lineage>
</organism>
<evidence type="ECO:0000256" key="5">
    <source>
        <dbReference type="ARBA" id="ARBA00023237"/>
    </source>
</evidence>
<dbReference type="RefSeq" id="WP_089828483.1">
    <property type="nucleotide sequence ID" value="NZ_FNBN01000001.1"/>
</dbReference>
<evidence type="ECO:0000313" key="8">
    <source>
        <dbReference type="Proteomes" id="UP000199045"/>
    </source>
</evidence>
<dbReference type="GO" id="GO:0009279">
    <property type="term" value="C:cell outer membrane"/>
    <property type="evidence" value="ECO:0007669"/>
    <property type="project" value="UniProtKB-SubCell"/>
</dbReference>
<dbReference type="SUPFAM" id="SSF56954">
    <property type="entry name" value="Outer membrane efflux proteins (OEP)"/>
    <property type="match status" value="1"/>
</dbReference>
<name>A0A1G7H662_CHIFI</name>
<dbReference type="InterPro" id="IPR051906">
    <property type="entry name" value="TolC-like"/>
</dbReference>
<keyword evidence="4" id="KW-0472">Membrane</keyword>
<dbReference type="EMBL" id="FNBN01000001">
    <property type="protein sequence ID" value="SDE95927.1"/>
    <property type="molecule type" value="Genomic_DNA"/>
</dbReference>
<accession>A0A1G7H662</accession>
<dbReference type="PANTHER" id="PTHR30026:SF20">
    <property type="entry name" value="OUTER MEMBRANE PROTEIN TOLC"/>
    <property type="match status" value="1"/>
</dbReference>
<keyword evidence="5" id="KW-0998">Cell outer membrane</keyword>
<keyword evidence="2" id="KW-1134">Transmembrane beta strand</keyword>
<keyword evidence="3" id="KW-0812">Transmembrane</keyword>
<evidence type="ECO:0000256" key="3">
    <source>
        <dbReference type="ARBA" id="ARBA00022692"/>
    </source>
</evidence>
<evidence type="ECO:0000256" key="2">
    <source>
        <dbReference type="ARBA" id="ARBA00022452"/>
    </source>
</evidence>
<dbReference type="GO" id="GO:1990281">
    <property type="term" value="C:efflux pump complex"/>
    <property type="evidence" value="ECO:0007669"/>
    <property type="project" value="TreeGrafter"/>
</dbReference>
<reference evidence="7 8" key="1">
    <citation type="submission" date="2016-10" db="EMBL/GenBank/DDBJ databases">
        <authorList>
            <person name="de Groot N.N."/>
        </authorList>
    </citation>
    <scope>NUCLEOTIDE SEQUENCE [LARGE SCALE GENOMIC DNA]</scope>
    <source>
        <strain evidence="7 8">DSM 527</strain>
    </source>
</reference>
<protein>
    <submittedName>
        <fullName evidence="7">Outer membrane protein TolC</fullName>
    </submittedName>
</protein>
<gene>
    <name evidence="7" type="ORF">SAMN04488121_101324</name>
</gene>
<dbReference type="STRING" id="104663.SAMN04488121_101324"/>
<dbReference type="Gene3D" id="1.20.1600.10">
    <property type="entry name" value="Outer membrane efflux proteins (OEP)"/>
    <property type="match status" value="1"/>
</dbReference>
<feature type="signal peptide" evidence="6">
    <location>
        <begin position="1"/>
        <end position="30"/>
    </location>
</feature>
<evidence type="ECO:0000256" key="4">
    <source>
        <dbReference type="ARBA" id="ARBA00023136"/>
    </source>
</evidence>
<dbReference type="GO" id="GO:0015562">
    <property type="term" value="F:efflux transmembrane transporter activity"/>
    <property type="evidence" value="ECO:0007669"/>
    <property type="project" value="InterPro"/>
</dbReference>
<dbReference type="AlphaFoldDB" id="A0A1G7H662"/>